<dbReference type="InterPro" id="IPR002035">
    <property type="entry name" value="VWF_A"/>
</dbReference>
<dbReference type="InterPro" id="IPR036465">
    <property type="entry name" value="vWFA_dom_sf"/>
</dbReference>
<dbReference type="Gene3D" id="3.40.50.410">
    <property type="entry name" value="von Willebrand factor, type A domain"/>
    <property type="match status" value="1"/>
</dbReference>
<dbReference type="Pfam" id="PF13519">
    <property type="entry name" value="VWA_2"/>
    <property type="match status" value="1"/>
</dbReference>
<reference evidence="4" key="1">
    <citation type="submission" date="2016-06" db="EMBL/GenBank/DDBJ databases">
        <authorList>
            <person name="Nascimento L."/>
            <person name="Pereira R.V."/>
            <person name="Martins L.F."/>
            <person name="Quaggio R.B."/>
            <person name="Silva A.M."/>
            <person name="Setubal J.C."/>
        </authorList>
    </citation>
    <scope>NUCLEOTIDE SEQUENCE [LARGE SCALE GENOMIC DNA]</scope>
</reference>
<evidence type="ECO:0000313" key="4">
    <source>
        <dbReference type="Proteomes" id="UP000196475"/>
    </source>
</evidence>
<feature type="domain" description="VWFA" evidence="2">
    <location>
        <begin position="329"/>
        <end position="493"/>
    </location>
</feature>
<evidence type="ECO:0000313" key="3">
    <source>
        <dbReference type="EMBL" id="OUM87879.1"/>
    </source>
</evidence>
<evidence type="ECO:0000256" key="1">
    <source>
        <dbReference type="SAM" id="MobiDB-lite"/>
    </source>
</evidence>
<proteinExistence type="predicted"/>
<dbReference type="SMART" id="SM00327">
    <property type="entry name" value="VWA"/>
    <property type="match status" value="1"/>
</dbReference>
<organism evidence="3 4">
    <name type="scientific">Bacillus thermozeamaize</name>
    <dbReference type="NCBI Taxonomy" id="230954"/>
    <lineage>
        <taxon>Bacteria</taxon>
        <taxon>Bacillati</taxon>
        <taxon>Bacillota</taxon>
        <taxon>Bacilli</taxon>
        <taxon>Bacillales</taxon>
        <taxon>Bacillaceae</taxon>
        <taxon>Bacillus</taxon>
    </lineage>
</organism>
<sequence length="493" mass="56304">MVFKNKSVLNTDSFDRRRYQEIRKMSQKLKEIERMGSGLLPSFASLMGDIWAGLYKMDPRLKNEVDEGLEANRAIMERILYDDLFQSKRELTRLDDLMSAIGTIKFSKAVYKWLQTLDEQAQKAMQKAMEEARKAMEARKRKKMKSDQGNNQGEAGQGGGQQKGTKRQDALNMAMQEVANALEQQSHEQKKMLEAMLQQAMRETLETKEALQSLVGGLQPGSGEAELKKVPLLDQIRLAEVLVTNQKLKQIAMWAGRFKQIAMKKQRSKHRESIERSGVTLGNQVERLLPMELGMYMSPATRMDFLRRFAEGQTMQYEQTGKEELGKGPIVLCLDQSDSMMGSRDIQAKGFALALMSIARKQRRDFSLIRFSYSFSVVQQIYRKGKISINEMVKLAIEFLGGGTDFEAPLDTALRTINKSRFKKADIIFVTDGEDYVSDQFLEYFHKSKKEKDFSLLSIVLGDEMTVTVEKFSDRVVKASDFTDEKTHVAFEI</sequence>
<name>A0A1Y3PU74_9BACI</name>
<accession>A0A1Y3PU74</accession>
<dbReference type="SUPFAM" id="SSF53300">
    <property type="entry name" value="vWA-like"/>
    <property type="match status" value="1"/>
</dbReference>
<dbReference type="EMBL" id="LZRT01000068">
    <property type="protein sequence ID" value="OUM87879.1"/>
    <property type="molecule type" value="Genomic_DNA"/>
</dbReference>
<comment type="caution">
    <text evidence="3">The sequence shown here is derived from an EMBL/GenBank/DDBJ whole genome shotgun (WGS) entry which is preliminary data.</text>
</comment>
<dbReference type="GO" id="GO:0005829">
    <property type="term" value="C:cytosol"/>
    <property type="evidence" value="ECO:0007669"/>
    <property type="project" value="TreeGrafter"/>
</dbReference>
<feature type="region of interest" description="Disordered" evidence="1">
    <location>
        <begin position="132"/>
        <end position="168"/>
    </location>
</feature>
<dbReference type="Proteomes" id="UP000196475">
    <property type="component" value="Unassembled WGS sequence"/>
</dbReference>
<dbReference type="PANTHER" id="PTHR36846">
    <property type="entry name" value="PROTEIN VIAA"/>
    <property type="match status" value="1"/>
</dbReference>
<protein>
    <recommendedName>
        <fullName evidence="2">VWFA domain-containing protein</fullName>
    </recommendedName>
</protein>
<dbReference type="PANTHER" id="PTHR36846:SF1">
    <property type="entry name" value="PROTEIN VIAA"/>
    <property type="match status" value="1"/>
</dbReference>
<evidence type="ECO:0000259" key="2">
    <source>
        <dbReference type="PROSITE" id="PS50234"/>
    </source>
</evidence>
<dbReference type="AlphaFoldDB" id="A0A1Y3PU74"/>
<gene>
    <name evidence="3" type="ORF">BAA01_12070</name>
</gene>
<dbReference type="PROSITE" id="PS50234">
    <property type="entry name" value="VWFA"/>
    <property type="match status" value="1"/>
</dbReference>